<dbReference type="CDD" id="cd00085">
    <property type="entry name" value="HNHc"/>
    <property type="match status" value="1"/>
</dbReference>
<reference evidence="3" key="1">
    <citation type="journal article" date="2015" name="Genome Announc.">
        <title>Draft Genome Sequence of Tolypothrix boutellei Strain VB521301.</title>
        <authorList>
            <person name="Chandrababunaidu M.M."/>
            <person name="Singh D."/>
            <person name="Sen D."/>
            <person name="Bhan S."/>
            <person name="Das S."/>
            <person name="Gupta A."/>
            <person name="Adhikary S.P."/>
            <person name="Tripathy S."/>
        </authorList>
    </citation>
    <scope>NUCLEOTIDE SEQUENCE</scope>
    <source>
        <strain evidence="3">VB521301</strain>
    </source>
</reference>
<dbReference type="RefSeq" id="WP_038089436.1">
    <property type="nucleotide sequence ID" value="NZ_JHEG04000001.1"/>
</dbReference>
<protein>
    <recommendedName>
        <fullName evidence="2">HNH nuclease domain-containing protein</fullName>
    </recommendedName>
</protein>
<feature type="region of interest" description="Disordered" evidence="1">
    <location>
        <begin position="18"/>
        <end position="38"/>
    </location>
</feature>
<dbReference type="Gene3D" id="1.10.30.50">
    <property type="match status" value="1"/>
</dbReference>
<dbReference type="GO" id="GO:0004519">
    <property type="term" value="F:endonuclease activity"/>
    <property type="evidence" value="ECO:0007669"/>
    <property type="project" value="InterPro"/>
</dbReference>
<dbReference type="Pfam" id="PF01844">
    <property type="entry name" value="HNH"/>
    <property type="match status" value="1"/>
</dbReference>
<organism evidence="3">
    <name type="scientific">Tolypothrix bouteillei VB521301</name>
    <dbReference type="NCBI Taxonomy" id="1479485"/>
    <lineage>
        <taxon>Bacteria</taxon>
        <taxon>Bacillati</taxon>
        <taxon>Cyanobacteriota</taxon>
        <taxon>Cyanophyceae</taxon>
        <taxon>Nostocales</taxon>
        <taxon>Tolypothrichaceae</taxon>
        <taxon>Tolypothrix</taxon>
    </lineage>
</organism>
<dbReference type="AlphaFoldDB" id="A0A0C1R2T9"/>
<dbReference type="STRING" id="1479485.DA73_0215880"/>
<name>A0A0C1R2T9_9CYAN</name>
<dbReference type="SMART" id="SM00507">
    <property type="entry name" value="HNHc"/>
    <property type="match status" value="1"/>
</dbReference>
<feature type="compositionally biased region" description="Polar residues" evidence="1">
    <location>
        <begin position="24"/>
        <end position="37"/>
    </location>
</feature>
<accession>A0A0C1R2T9</accession>
<sequence length="134" mass="15700">MGRTVRLTGGTPARDCPHEFWGNQVASSDPSGKQQQKGKCPWCGLSFQDWDVVEEDHKIPKALGGKDEYKNLQLLHRHCHDEKTAIDLKEIRRKNQLKFLKKLSQFWEKFEWNWINDIPNFIKQKVRKPDVTNG</sequence>
<evidence type="ECO:0000256" key="1">
    <source>
        <dbReference type="SAM" id="MobiDB-lite"/>
    </source>
</evidence>
<dbReference type="GO" id="GO:0003676">
    <property type="term" value="F:nucleic acid binding"/>
    <property type="evidence" value="ECO:0007669"/>
    <property type="project" value="InterPro"/>
</dbReference>
<dbReference type="InterPro" id="IPR002711">
    <property type="entry name" value="HNH"/>
</dbReference>
<dbReference type="GO" id="GO:0008270">
    <property type="term" value="F:zinc ion binding"/>
    <property type="evidence" value="ECO:0007669"/>
    <property type="project" value="InterPro"/>
</dbReference>
<gene>
    <name evidence="3" type="ORF">DA73_0215880</name>
</gene>
<proteinExistence type="predicted"/>
<evidence type="ECO:0000259" key="2">
    <source>
        <dbReference type="SMART" id="SM00507"/>
    </source>
</evidence>
<dbReference type="EMBL" id="JHEG02000048">
    <property type="protein sequence ID" value="KIE10118.1"/>
    <property type="molecule type" value="Genomic_DNA"/>
</dbReference>
<evidence type="ECO:0000313" key="3">
    <source>
        <dbReference type="EMBL" id="KIE10118.1"/>
    </source>
</evidence>
<dbReference type="InterPro" id="IPR003615">
    <property type="entry name" value="HNH_nuc"/>
</dbReference>
<comment type="caution">
    <text evidence="3">The sequence shown here is derived from an EMBL/GenBank/DDBJ whole genome shotgun (WGS) entry which is preliminary data.</text>
</comment>
<feature type="domain" description="HNH nuclease" evidence="2">
    <location>
        <begin position="31"/>
        <end position="81"/>
    </location>
</feature>